<dbReference type="Pfam" id="PF00445">
    <property type="entry name" value="Ribonuclease_T2"/>
    <property type="match status" value="1"/>
</dbReference>
<dbReference type="GO" id="GO:0033897">
    <property type="term" value="F:ribonuclease T2 activity"/>
    <property type="evidence" value="ECO:0007669"/>
    <property type="project" value="InterPro"/>
</dbReference>
<comment type="similarity">
    <text evidence="1 2">Belongs to the RNase T2 family.</text>
</comment>
<dbReference type="EMBL" id="CAQQ02078943">
    <property type="status" value="NOT_ANNOTATED_CDS"/>
    <property type="molecule type" value="Genomic_DNA"/>
</dbReference>
<dbReference type="SUPFAM" id="SSF55895">
    <property type="entry name" value="Ribonuclease Rh-like"/>
    <property type="match status" value="1"/>
</dbReference>
<dbReference type="OMA" id="VWIVSQV"/>
<accession>T1GUS5</accession>
<dbReference type="PROSITE" id="PS00531">
    <property type="entry name" value="RNASE_T2_2"/>
    <property type="match status" value="1"/>
</dbReference>
<dbReference type="GO" id="GO:0006401">
    <property type="term" value="P:RNA catabolic process"/>
    <property type="evidence" value="ECO:0007669"/>
    <property type="project" value="TreeGrafter"/>
</dbReference>
<dbReference type="PANTHER" id="PTHR11240">
    <property type="entry name" value="RIBONUCLEASE T2"/>
    <property type="match status" value="1"/>
</dbReference>
<dbReference type="InterPro" id="IPR001568">
    <property type="entry name" value="RNase_T2-like"/>
</dbReference>
<evidence type="ECO:0000313" key="3">
    <source>
        <dbReference type="EnsemblMetazoa" id="MESCA007495-PA"/>
    </source>
</evidence>
<proteinExistence type="inferred from homology"/>
<reference evidence="4" key="1">
    <citation type="submission" date="2013-02" db="EMBL/GenBank/DDBJ databases">
        <authorList>
            <person name="Hughes D."/>
        </authorList>
    </citation>
    <scope>NUCLEOTIDE SEQUENCE</scope>
    <source>
        <strain>Durham</strain>
        <strain evidence="4">NC isolate 2 -- Noor lab</strain>
    </source>
</reference>
<dbReference type="STRING" id="36166.T1GUS5"/>
<dbReference type="GO" id="GO:0005576">
    <property type="term" value="C:extracellular region"/>
    <property type="evidence" value="ECO:0007669"/>
    <property type="project" value="TreeGrafter"/>
</dbReference>
<dbReference type="InterPro" id="IPR033130">
    <property type="entry name" value="RNase_T2_His_AS_2"/>
</dbReference>
<evidence type="ECO:0000256" key="2">
    <source>
        <dbReference type="RuleBase" id="RU004328"/>
    </source>
</evidence>
<dbReference type="Gene3D" id="3.90.730.10">
    <property type="entry name" value="Ribonuclease T2-like"/>
    <property type="match status" value="1"/>
</dbReference>
<protein>
    <submittedName>
        <fullName evidence="3">Uncharacterized protein</fullName>
    </submittedName>
</protein>
<dbReference type="GO" id="GO:0003723">
    <property type="term" value="F:RNA binding"/>
    <property type="evidence" value="ECO:0007669"/>
    <property type="project" value="InterPro"/>
</dbReference>
<sequence length="197" mass="23503">MAIKAEEMFVFNSNKYHQQQQKNFEMNSRDLGTAKVQTLNGGNRTIEWNVIVFTQQWALTYCHVWRLANETNKCNLETIMENNFWRVHGIWPTKVGTMGPNYCEYVEFDVKIANRLGKHYLERIWTHIDAKNKSENLWKDEWIKHGSCSLEIEDLSNEYKYLYQGMKWWEQFQLYRILNDSGIVPGKEYTLGNITML</sequence>
<reference evidence="3" key="2">
    <citation type="submission" date="2015-06" db="UniProtKB">
        <authorList>
            <consortium name="EnsemblMetazoa"/>
        </authorList>
    </citation>
    <scope>IDENTIFICATION</scope>
</reference>
<organism evidence="3 4">
    <name type="scientific">Megaselia scalaris</name>
    <name type="common">Humpbacked fly</name>
    <name type="synonym">Phora scalaris</name>
    <dbReference type="NCBI Taxonomy" id="36166"/>
    <lineage>
        <taxon>Eukaryota</taxon>
        <taxon>Metazoa</taxon>
        <taxon>Ecdysozoa</taxon>
        <taxon>Arthropoda</taxon>
        <taxon>Hexapoda</taxon>
        <taxon>Insecta</taxon>
        <taxon>Pterygota</taxon>
        <taxon>Neoptera</taxon>
        <taxon>Endopterygota</taxon>
        <taxon>Diptera</taxon>
        <taxon>Brachycera</taxon>
        <taxon>Muscomorpha</taxon>
        <taxon>Platypezoidea</taxon>
        <taxon>Phoridae</taxon>
        <taxon>Megaseliini</taxon>
        <taxon>Megaselia</taxon>
    </lineage>
</organism>
<dbReference type="PANTHER" id="PTHR11240:SF22">
    <property type="entry name" value="RIBONUCLEASE T2"/>
    <property type="match status" value="1"/>
</dbReference>
<keyword evidence="4" id="KW-1185">Reference proteome</keyword>
<dbReference type="InterPro" id="IPR036430">
    <property type="entry name" value="RNase_T2-like_sf"/>
</dbReference>
<dbReference type="HOGENOM" id="CLU_1385616_0_0_1"/>
<dbReference type="EnsemblMetazoa" id="MESCA007495-RA">
    <property type="protein sequence ID" value="MESCA007495-PA"/>
    <property type="gene ID" value="MESCA007495"/>
</dbReference>
<dbReference type="Proteomes" id="UP000015102">
    <property type="component" value="Unassembled WGS sequence"/>
</dbReference>
<evidence type="ECO:0000256" key="1">
    <source>
        <dbReference type="ARBA" id="ARBA00007469"/>
    </source>
</evidence>
<dbReference type="AlphaFoldDB" id="T1GUS5"/>
<name>T1GUS5_MEGSC</name>
<evidence type="ECO:0000313" key="4">
    <source>
        <dbReference type="Proteomes" id="UP000015102"/>
    </source>
</evidence>